<dbReference type="GO" id="GO:0006808">
    <property type="term" value="P:regulation of nitrogen utilization"/>
    <property type="evidence" value="ECO:0007669"/>
    <property type="project" value="InterPro"/>
</dbReference>
<reference evidence="1 2" key="1">
    <citation type="submission" date="2015-04" db="EMBL/GenBank/DDBJ databases">
        <title>Complete Sequence for the Genome of the Thioalkalivibrio versutus D301.</title>
        <authorList>
            <person name="Mu T."/>
            <person name="Zhou J."/>
            <person name="Xu X."/>
        </authorList>
    </citation>
    <scope>NUCLEOTIDE SEQUENCE [LARGE SCALE GENOMIC DNA]</scope>
    <source>
        <strain evidence="1 2">D301</strain>
    </source>
</reference>
<dbReference type="PATRIC" id="fig|106634.4.peg.876"/>
<keyword evidence="2" id="KW-1185">Reference proteome</keyword>
<dbReference type="Pfam" id="PF00543">
    <property type="entry name" value="P-II"/>
    <property type="match status" value="1"/>
</dbReference>
<dbReference type="AlphaFoldDB" id="A0A0G3G5A4"/>
<dbReference type="STRING" id="106634.TVD_04295"/>
<dbReference type="InterPro" id="IPR011322">
    <property type="entry name" value="N-reg_PII-like_a/b"/>
</dbReference>
<organism evidence="1 2">
    <name type="scientific">Thioalkalivibrio versutus</name>
    <dbReference type="NCBI Taxonomy" id="106634"/>
    <lineage>
        <taxon>Bacteria</taxon>
        <taxon>Pseudomonadati</taxon>
        <taxon>Pseudomonadota</taxon>
        <taxon>Gammaproteobacteria</taxon>
        <taxon>Chromatiales</taxon>
        <taxon>Ectothiorhodospiraceae</taxon>
        <taxon>Thioalkalivibrio</taxon>
    </lineage>
</organism>
<protein>
    <submittedName>
        <fullName evidence="1">Nitrogen regulatory protein P-II</fullName>
    </submittedName>
</protein>
<dbReference type="KEGG" id="tvr:TVD_04295"/>
<name>A0A0G3G5A4_9GAMM</name>
<dbReference type="Gene3D" id="3.30.70.120">
    <property type="match status" value="1"/>
</dbReference>
<dbReference type="EMBL" id="CP011367">
    <property type="protein sequence ID" value="AKJ94637.1"/>
    <property type="molecule type" value="Genomic_DNA"/>
</dbReference>
<dbReference type="Proteomes" id="UP000064201">
    <property type="component" value="Chromosome"/>
</dbReference>
<proteinExistence type="predicted"/>
<dbReference type="OrthoDB" id="330665at2"/>
<dbReference type="InterPro" id="IPR002187">
    <property type="entry name" value="N-reg_PII"/>
</dbReference>
<evidence type="ECO:0000313" key="2">
    <source>
        <dbReference type="Proteomes" id="UP000064201"/>
    </source>
</evidence>
<dbReference type="RefSeq" id="WP_018169410.1">
    <property type="nucleotide sequence ID" value="NZ_CP011367.1"/>
</dbReference>
<sequence length="96" mass="10699">MESDDMHLLTVVAEAILEEMLIDEVRGMGAAGYTVTDARGWGRHGKRRGNWRQGGNIKVEVVASAELCDRIAARFKEQYEADYGLLMFTVPVALKN</sequence>
<dbReference type="GO" id="GO:0030234">
    <property type="term" value="F:enzyme regulator activity"/>
    <property type="evidence" value="ECO:0007669"/>
    <property type="project" value="InterPro"/>
</dbReference>
<gene>
    <name evidence="1" type="ORF">TVD_04295</name>
</gene>
<dbReference type="SUPFAM" id="SSF54913">
    <property type="entry name" value="GlnB-like"/>
    <property type="match status" value="1"/>
</dbReference>
<accession>A0A0G3G5A4</accession>
<evidence type="ECO:0000313" key="1">
    <source>
        <dbReference type="EMBL" id="AKJ94637.1"/>
    </source>
</evidence>
<dbReference type="InterPro" id="IPR015867">
    <property type="entry name" value="N-reg_PII/ATP_PRibTrfase_C"/>
</dbReference>